<evidence type="ECO:0000313" key="7">
    <source>
        <dbReference type="EMBL" id="TFF40693.1"/>
    </source>
</evidence>
<feature type="signal peptide" evidence="5">
    <location>
        <begin position="1"/>
        <end position="27"/>
    </location>
</feature>
<evidence type="ECO:0000256" key="2">
    <source>
        <dbReference type="ARBA" id="ARBA00023136"/>
    </source>
</evidence>
<dbReference type="InterPro" id="IPR006664">
    <property type="entry name" value="OMP_bac"/>
</dbReference>
<dbReference type="InterPro" id="IPR036737">
    <property type="entry name" value="OmpA-like_sf"/>
</dbReference>
<dbReference type="CDD" id="cd07185">
    <property type="entry name" value="OmpA_C-like"/>
    <property type="match status" value="1"/>
</dbReference>
<reference evidence="7 8" key="1">
    <citation type="journal article" date="2017" name="Int. J. Syst. Evol. Microbiol.">
        <title>Mucilaginibacterpsychrotolerans sp. nov., isolated from peatlands.</title>
        <authorList>
            <person name="Deng Y."/>
            <person name="Shen L."/>
            <person name="Xu B."/>
            <person name="Liu Y."/>
            <person name="Gu Z."/>
            <person name="Liu H."/>
            <person name="Zhou Y."/>
        </authorList>
    </citation>
    <scope>NUCLEOTIDE SEQUENCE [LARGE SCALE GENOMIC DNA]</scope>
    <source>
        <strain evidence="7 8">NH7-4</strain>
    </source>
</reference>
<dbReference type="InterPro" id="IPR006665">
    <property type="entry name" value="OmpA-like"/>
</dbReference>
<dbReference type="PRINTS" id="PR01021">
    <property type="entry name" value="OMPADOMAIN"/>
</dbReference>
<dbReference type="PROSITE" id="PS51123">
    <property type="entry name" value="OMPA_2"/>
    <property type="match status" value="1"/>
</dbReference>
<keyword evidence="3" id="KW-0998">Cell outer membrane</keyword>
<keyword evidence="5" id="KW-0732">Signal</keyword>
<feature type="domain" description="OmpA-like" evidence="6">
    <location>
        <begin position="520"/>
        <end position="642"/>
    </location>
</feature>
<keyword evidence="7" id="KW-0282">Flagellum</keyword>
<protein>
    <submittedName>
        <fullName evidence="7">Flagellar motor protein MotB</fullName>
    </submittedName>
</protein>
<dbReference type="OrthoDB" id="9805566at2"/>
<name>A0A4Y8SNL0_9SPHI</name>
<dbReference type="SUPFAM" id="SSF103088">
    <property type="entry name" value="OmpA-like"/>
    <property type="match status" value="1"/>
</dbReference>
<dbReference type="PANTHER" id="PTHR30329">
    <property type="entry name" value="STATOR ELEMENT OF FLAGELLAR MOTOR COMPLEX"/>
    <property type="match status" value="1"/>
</dbReference>
<dbReference type="RefSeq" id="WP_133230305.1">
    <property type="nucleotide sequence ID" value="NZ_SOZE01000001.1"/>
</dbReference>
<gene>
    <name evidence="7" type="ORF">E2R66_00480</name>
</gene>
<dbReference type="PANTHER" id="PTHR30329:SF21">
    <property type="entry name" value="LIPOPROTEIN YIAD-RELATED"/>
    <property type="match status" value="1"/>
</dbReference>
<evidence type="ECO:0000256" key="5">
    <source>
        <dbReference type="SAM" id="SignalP"/>
    </source>
</evidence>
<dbReference type="GO" id="GO:0009279">
    <property type="term" value="C:cell outer membrane"/>
    <property type="evidence" value="ECO:0007669"/>
    <property type="project" value="UniProtKB-SubCell"/>
</dbReference>
<dbReference type="Gene3D" id="3.30.1330.60">
    <property type="entry name" value="OmpA-like domain"/>
    <property type="match status" value="2"/>
</dbReference>
<sequence length="642" mass="69708">MLPINKIIPKAIIFLLVVIMAGTTAKAQTTQPTWWFGVSGAANFNIYNGTTQHLTNTLTTPTAFHKGNGVRPYGSILMEYRPKSVVGLMLNVAYDGRGGKFKDVVAPCNCPATLGTGASYIAIEPSLRLGGASGLYFFAGPRVAFNVNSDFAYTQLKQPNTNSQFSAIRKSLVSGQVGLGYDIMTSSAANVNKVSISPFVSYHPYFGQDPRSIESWNISTVRAGIALKFGKATKIITEVTPPPAAQHDFVFNVRAPLAAPLKRRVSETLPLRASVFFDEGSTQLSPRYITLTSEQAASFKETQLQDATTDMTGRSARQLNVYHNLLNITGDRLRANPEATITLTGASRAGRSEGTLLAENVKQYLVTAFGIDGARITTVGRTKPVIPSEQPGGTKELVLLRAGDRRVDITSESPQLLMEVGGGMMRPVQINTTQTNPMDSQVVMNIDSASQLLKSWSVDVTDDKGIAQHYGPYTRDQESIPAASILGSNASGNYKLVMTGETRKGFPIRKESTLQLVRQEEAPTVGLRYSILYDFNKSDATNAYDKFLTDIVAASIADGSTVIIHGHTDVIGNDAYNMQLSRDRAHDVQRVIEAALNKAGKTNVKFETLGFGEDAGNAPFDNNLPEERFYNRTVIIDIVPVK</sequence>
<keyword evidence="7" id="KW-0966">Cell projection</keyword>
<keyword evidence="7" id="KW-0969">Cilium</keyword>
<dbReference type="AlphaFoldDB" id="A0A4Y8SNL0"/>
<comment type="caution">
    <text evidence="7">The sequence shown here is derived from an EMBL/GenBank/DDBJ whole genome shotgun (WGS) entry which is preliminary data.</text>
</comment>
<dbReference type="Proteomes" id="UP000297540">
    <property type="component" value="Unassembled WGS sequence"/>
</dbReference>
<feature type="chain" id="PRO_5021506819" evidence="5">
    <location>
        <begin position="28"/>
        <end position="642"/>
    </location>
</feature>
<organism evidence="7 8">
    <name type="scientific">Mucilaginibacter psychrotolerans</name>
    <dbReference type="NCBI Taxonomy" id="1524096"/>
    <lineage>
        <taxon>Bacteria</taxon>
        <taxon>Pseudomonadati</taxon>
        <taxon>Bacteroidota</taxon>
        <taxon>Sphingobacteriia</taxon>
        <taxon>Sphingobacteriales</taxon>
        <taxon>Sphingobacteriaceae</taxon>
        <taxon>Mucilaginibacter</taxon>
    </lineage>
</organism>
<evidence type="ECO:0000259" key="6">
    <source>
        <dbReference type="PROSITE" id="PS51123"/>
    </source>
</evidence>
<evidence type="ECO:0000256" key="1">
    <source>
        <dbReference type="ARBA" id="ARBA00004442"/>
    </source>
</evidence>
<evidence type="ECO:0000313" key="8">
    <source>
        <dbReference type="Proteomes" id="UP000297540"/>
    </source>
</evidence>
<dbReference type="Pfam" id="PF00691">
    <property type="entry name" value="OmpA"/>
    <property type="match status" value="1"/>
</dbReference>
<keyword evidence="8" id="KW-1185">Reference proteome</keyword>
<evidence type="ECO:0000256" key="4">
    <source>
        <dbReference type="PROSITE-ProRule" id="PRU00473"/>
    </source>
</evidence>
<dbReference type="InterPro" id="IPR050330">
    <property type="entry name" value="Bact_OuterMem_StrucFunc"/>
</dbReference>
<keyword evidence="2 4" id="KW-0472">Membrane</keyword>
<comment type="subcellular location">
    <subcellularLocation>
        <location evidence="1">Cell outer membrane</location>
    </subcellularLocation>
</comment>
<evidence type="ECO:0000256" key="3">
    <source>
        <dbReference type="ARBA" id="ARBA00023237"/>
    </source>
</evidence>
<accession>A0A4Y8SNL0</accession>
<proteinExistence type="predicted"/>
<dbReference type="EMBL" id="SOZE01000001">
    <property type="protein sequence ID" value="TFF40693.1"/>
    <property type="molecule type" value="Genomic_DNA"/>
</dbReference>